<name>A0A9Q8L776_PASFU</name>
<gene>
    <name evidence="2" type="ORF">CLAFUR5_00838</name>
</gene>
<feature type="region of interest" description="Disordered" evidence="1">
    <location>
        <begin position="52"/>
        <end position="132"/>
    </location>
</feature>
<reference evidence="2" key="2">
    <citation type="journal article" date="2022" name="Microb. Genom.">
        <title>A chromosome-scale genome assembly of the tomato pathogen Cladosporium fulvum reveals a compartmentalized genome architecture and the presence of a dispensable chromosome.</title>
        <authorList>
            <person name="Zaccaron A.Z."/>
            <person name="Chen L.H."/>
            <person name="Samaras A."/>
            <person name="Stergiopoulos I."/>
        </authorList>
    </citation>
    <scope>NUCLEOTIDE SEQUENCE</scope>
    <source>
        <strain evidence="2">Race5_Kim</strain>
    </source>
</reference>
<organism evidence="2 3">
    <name type="scientific">Passalora fulva</name>
    <name type="common">Tomato leaf mold</name>
    <name type="synonym">Cladosporium fulvum</name>
    <dbReference type="NCBI Taxonomy" id="5499"/>
    <lineage>
        <taxon>Eukaryota</taxon>
        <taxon>Fungi</taxon>
        <taxon>Dikarya</taxon>
        <taxon>Ascomycota</taxon>
        <taxon>Pezizomycotina</taxon>
        <taxon>Dothideomycetes</taxon>
        <taxon>Dothideomycetidae</taxon>
        <taxon>Mycosphaerellales</taxon>
        <taxon>Mycosphaerellaceae</taxon>
        <taxon>Fulvia</taxon>
    </lineage>
</organism>
<dbReference type="OrthoDB" id="10684831at2759"/>
<dbReference type="RefSeq" id="XP_047756552.1">
    <property type="nucleotide sequence ID" value="XM_047899986.1"/>
</dbReference>
<reference evidence="2" key="1">
    <citation type="submission" date="2021-12" db="EMBL/GenBank/DDBJ databases">
        <authorList>
            <person name="Zaccaron A."/>
            <person name="Stergiopoulos I."/>
        </authorList>
    </citation>
    <scope>NUCLEOTIDE SEQUENCE</scope>
    <source>
        <strain evidence="2">Race5_Kim</strain>
    </source>
</reference>
<proteinExistence type="predicted"/>
<feature type="compositionally biased region" description="Polar residues" evidence="1">
    <location>
        <begin position="73"/>
        <end position="83"/>
    </location>
</feature>
<evidence type="ECO:0000313" key="2">
    <source>
        <dbReference type="EMBL" id="UJO12186.1"/>
    </source>
</evidence>
<feature type="compositionally biased region" description="Basic and acidic residues" evidence="1">
    <location>
        <begin position="269"/>
        <end position="298"/>
    </location>
</feature>
<dbReference type="KEGG" id="ffu:CLAFUR5_00838"/>
<protein>
    <submittedName>
        <fullName evidence="2">Uncharacterized protein</fullName>
    </submittedName>
</protein>
<dbReference type="AlphaFoldDB" id="A0A9Q8L776"/>
<dbReference type="Proteomes" id="UP000756132">
    <property type="component" value="Chromosome 1"/>
</dbReference>
<sequence>MPFEGPPYGPGVSITGDIILNGAWNVRRYSNDFENGKERLLLDRSRNVLVQSEHSAPRAKVGPAGTQAPPSGASDSRIFQTDTTQHRKVNGPPRLNHPDFNNHNGVGARAERRESEGGISPRGTSQLSPRGVDGSAIVVNIRQADATQAMNTTNEPSGKRKSGHSRQTDIPTEHETLNRVAGRVTESDGDDYGRQSPTKRPRLSGHFGSSHFPSVSPSHENDFAEDEFDDRSSLRRPSSPFGDDTEANTLQPATDMTEILEAAGGSESSGDRSAERDTKEALHLEGFRADRASAKDGKLPIGRLRSQRRPSGGIPDLSVDISELW</sequence>
<feature type="region of interest" description="Disordered" evidence="1">
    <location>
        <begin position="144"/>
        <end position="250"/>
    </location>
</feature>
<feature type="region of interest" description="Disordered" evidence="1">
    <location>
        <begin position="263"/>
        <end position="325"/>
    </location>
</feature>
<evidence type="ECO:0000256" key="1">
    <source>
        <dbReference type="SAM" id="MobiDB-lite"/>
    </source>
</evidence>
<dbReference type="EMBL" id="CP090163">
    <property type="protein sequence ID" value="UJO12186.1"/>
    <property type="molecule type" value="Genomic_DNA"/>
</dbReference>
<feature type="compositionally biased region" description="Polar residues" evidence="1">
    <location>
        <begin position="145"/>
        <end position="156"/>
    </location>
</feature>
<evidence type="ECO:0000313" key="3">
    <source>
        <dbReference type="Proteomes" id="UP000756132"/>
    </source>
</evidence>
<dbReference type="GeneID" id="71980716"/>
<accession>A0A9Q8L776</accession>
<keyword evidence="3" id="KW-1185">Reference proteome</keyword>